<protein>
    <submittedName>
        <fullName evidence="2">Uncharacterized protein</fullName>
    </submittedName>
</protein>
<dbReference type="EMBL" id="JAJTJA010000001">
    <property type="protein sequence ID" value="KAH8705440.1"/>
    <property type="molecule type" value="Genomic_DNA"/>
</dbReference>
<evidence type="ECO:0000313" key="2">
    <source>
        <dbReference type="EMBL" id="KAH8705440.1"/>
    </source>
</evidence>
<comment type="caution">
    <text evidence="2">The sequence shown here is derived from an EMBL/GenBank/DDBJ whole genome shotgun (WGS) entry which is preliminary data.</text>
</comment>
<proteinExistence type="predicted"/>
<accession>A0AAD4L6E3</accession>
<dbReference type="AlphaFoldDB" id="A0AAD4L6E3"/>
<gene>
    <name evidence="2" type="ORF">BGW36DRAFT_353847</name>
</gene>
<keyword evidence="3" id="KW-1185">Reference proteome</keyword>
<organism evidence="2 3">
    <name type="scientific">Talaromyces proteolyticus</name>
    <dbReference type="NCBI Taxonomy" id="1131652"/>
    <lineage>
        <taxon>Eukaryota</taxon>
        <taxon>Fungi</taxon>
        <taxon>Dikarya</taxon>
        <taxon>Ascomycota</taxon>
        <taxon>Pezizomycotina</taxon>
        <taxon>Eurotiomycetes</taxon>
        <taxon>Eurotiomycetidae</taxon>
        <taxon>Eurotiales</taxon>
        <taxon>Trichocomaceae</taxon>
        <taxon>Talaromyces</taxon>
        <taxon>Talaromyces sect. Bacilispori</taxon>
    </lineage>
</organism>
<feature type="region of interest" description="Disordered" evidence="1">
    <location>
        <begin position="155"/>
        <end position="194"/>
    </location>
</feature>
<evidence type="ECO:0000313" key="3">
    <source>
        <dbReference type="Proteomes" id="UP001201262"/>
    </source>
</evidence>
<sequence length="332" mass="37354">MDTSPKSKLGDEFVNHLRFPRHSDSVFVQADWDLCLDIEECIKKSKKNKESDNGSLVSATPTVPTLPAKLVKSIEFVEPVETREAKSSPRGTRRPLLTLDSEEGSFTMSPPMKKARVDSVPDSCPRGSYRDLFSPMSPRSRPFDPIMWFSTPKNAVQSVQPVHPTPEKSSTKSSISHNSRKGSTGSSGRRSGANGQDFIIYEDNAEDEISNQLIMSTSWFPIFADNDKENKPVEYSTDEEDVTEVVVTEAFEDSQTRRSVLGEIHNDSAPELFRDDYLSQGPDQVFLPADDDYEDDEIIGLADSEEYLLEEYYAEDFYIDEYDDGYATDGDF</sequence>
<dbReference type="RefSeq" id="XP_046078061.1">
    <property type="nucleotide sequence ID" value="XM_046213470.1"/>
</dbReference>
<feature type="region of interest" description="Disordered" evidence="1">
    <location>
        <begin position="81"/>
        <end position="136"/>
    </location>
</feature>
<evidence type="ECO:0000256" key="1">
    <source>
        <dbReference type="SAM" id="MobiDB-lite"/>
    </source>
</evidence>
<dbReference type="GeneID" id="70243757"/>
<dbReference type="Proteomes" id="UP001201262">
    <property type="component" value="Unassembled WGS sequence"/>
</dbReference>
<feature type="compositionally biased region" description="Low complexity" evidence="1">
    <location>
        <begin position="171"/>
        <end position="194"/>
    </location>
</feature>
<name>A0AAD4L6E3_9EURO</name>
<reference evidence="2" key="1">
    <citation type="submission" date="2021-12" db="EMBL/GenBank/DDBJ databases">
        <title>Convergent genome expansion in fungi linked to evolution of root-endophyte symbiosis.</title>
        <authorList>
            <consortium name="DOE Joint Genome Institute"/>
            <person name="Ke Y.-H."/>
            <person name="Bonito G."/>
            <person name="Liao H.-L."/>
            <person name="Looney B."/>
            <person name="Rojas-Flechas A."/>
            <person name="Nash J."/>
            <person name="Hameed K."/>
            <person name="Schadt C."/>
            <person name="Martin F."/>
            <person name="Crous P.W."/>
            <person name="Miettinen O."/>
            <person name="Magnuson J.K."/>
            <person name="Labbe J."/>
            <person name="Jacobson D."/>
            <person name="Doktycz M.J."/>
            <person name="Veneault-Fourrey C."/>
            <person name="Kuo A."/>
            <person name="Mondo S."/>
            <person name="Calhoun S."/>
            <person name="Riley R."/>
            <person name="Ohm R."/>
            <person name="LaButti K."/>
            <person name="Andreopoulos B."/>
            <person name="Pangilinan J."/>
            <person name="Nolan M."/>
            <person name="Tritt A."/>
            <person name="Clum A."/>
            <person name="Lipzen A."/>
            <person name="Daum C."/>
            <person name="Barry K."/>
            <person name="Grigoriev I.V."/>
            <person name="Vilgalys R."/>
        </authorList>
    </citation>
    <scope>NUCLEOTIDE SEQUENCE</scope>
    <source>
        <strain evidence="2">PMI_201</strain>
    </source>
</reference>